<comment type="similarity">
    <text evidence="1">Belongs to the sigma-70 factor family. ECF subfamily.</text>
</comment>
<dbReference type="PANTHER" id="PTHR43133">
    <property type="entry name" value="RNA POLYMERASE ECF-TYPE SIGMA FACTO"/>
    <property type="match status" value="1"/>
</dbReference>
<evidence type="ECO:0000256" key="4">
    <source>
        <dbReference type="ARBA" id="ARBA00023125"/>
    </source>
</evidence>
<dbReference type="InterPro" id="IPR039425">
    <property type="entry name" value="RNA_pol_sigma-70-like"/>
</dbReference>
<protein>
    <submittedName>
        <fullName evidence="9">Sigma-70 family RNA polymerase sigma factor</fullName>
    </submittedName>
</protein>
<evidence type="ECO:0000256" key="1">
    <source>
        <dbReference type="ARBA" id="ARBA00010641"/>
    </source>
</evidence>
<dbReference type="Gene3D" id="1.10.10.10">
    <property type="entry name" value="Winged helix-like DNA-binding domain superfamily/Winged helix DNA-binding domain"/>
    <property type="match status" value="1"/>
</dbReference>
<keyword evidence="5" id="KW-0804">Transcription</keyword>
<dbReference type="InterPro" id="IPR007627">
    <property type="entry name" value="RNA_pol_sigma70_r2"/>
</dbReference>
<dbReference type="SUPFAM" id="SSF88659">
    <property type="entry name" value="Sigma3 and sigma4 domains of RNA polymerase sigma factors"/>
    <property type="match status" value="1"/>
</dbReference>
<dbReference type="Pfam" id="PF08281">
    <property type="entry name" value="Sigma70_r4_2"/>
    <property type="match status" value="1"/>
</dbReference>
<dbReference type="InterPro" id="IPR013325">
    <property type="entry name" value="RNA_pol_sigma_r2"/>
</dbReference>
<proteinExistence type="inferred from homology"/>
<evidence type="ECO:0000259" key="8">
    <source>
        <dbReference type="Pfam" id="PF08281"/>
    </source>
</evidence>
<dbReference type="InterPro" id="IPR014284">
    <property type="entry name" value="RNA_pol_sigma-70_dom"/>
</dbReference>
<dbReference type="Gene3D" id="1.10.1740.10">
    <property type="match status" value="1"/>
</dbReference>
<keyword evidence="4" id="KW-0238">DNA-binding</keyword>
<feature type="region of interest" description="Disordered" evidence="6">
    <location>
        <begin position="172"/>
        <end position="208"/>
    </location>
</feature>
<keyword evidence="10" id="KW-1185">Reference proteome</keyword>
<keyword evidence="2" id="KW-0805">Transcription regulation</keyword>
<reference evidence="9 10" key="1">
    <citation type="submission" date="2022-04" db="EMBL/GenBank/DDBJ databases">
        <title>Identification of a novel bacterium isolated from mangrove sediments.</title>
        <authorList>
            <person name="Pan X."/>
        </authorList>
    </citation>
    <scope>NUCLEOTIDE SEQUENCE [LARGE SCALE GENOMIC DNA]</scope>
    <source>
        <strain evidence="9 10">B2638</strain>
    </source>
</reference>
<feature type="domain" description="RNA polymerase sigma-70 region 2" evidence="7">
    <location>
        <begin position="17"/>
        <end position="78"/>
    </location>
</feature>
<keyword evidence="3" id="KW-0731">Sigma factor</keyword>
<comment type="caution">
    <text evidence="9">The sequence shown here is derived from an EMBL/GenBank/DDBJ whole genome shotgun (WGS) entry which is preliminary data.</text>
</comment>
<evidence type="ECO:0000256" key="3">
    <source>
        <dbReference type="ARBA" id="ARBA00023082"/>
    </source>
</evidence>
<dbReference type="InterPro" id="IPR013324">
    <property type="entry name" value="RNA_pol_sigma_r3/r4-like"/>
</dbReference>
<evidence type="ECO:0000313" key="10">
    <source>
        <dbReference type="Proteomes" id="UP001202281"/>
    </source>
</evidence>
<dbReference type="InterPro" id="IPR036388">
    <property type="entry name" value="WH-like_DNA-bd_sf"/>
</dbReference>
<evidence type="ECO:0000256" key="6">
    <source>
        <dbReference type="SAM" id="MobiDB-lite"/>
    </source>
</evidence>
<dbReference type="SUPFAM" id="SSF88946">
    <property type="entry name" value="Sigma2 domain of RNA polymerase sigma factors"/>
    <property type="match status" value="1"/>
</dbReference>
<evidence type="ECO:0000256" key="2">
    <source>
        <dbReference type="ARBA" id="ARBA00023015"/>
    </source>
</evidence>
<dbReference type="Proteomes" id="UP001202281">
    <property type="component" value="Unassembled WGS sequence"/>
</dbReference>
<evidence type="ECO:0000313" key="9">
    <source>
        <dbReference type="EMBL" id="MCJ2186705.1"/>
    </source>
</evidence>
<organism evidence="9 10">
    <name type="scientific">Novosphingobium beihaiensis</name>
    <dbReference type="NCBI Taxonomy" id="2930389"/>
    <lineage>
        <taxon>Bacteria</taxon>
        <taxon>Pseudomonadati</taxon>
        <taxon>Pseudomonadota</taxon>
        <taxon>Alphaproteobacteria</taxon>
        <taxon>Sphingomonadales</taxon>
        <taxon>Sphingomonadaceae</taxon>
        <taxon>Novosphingobium</taxon>
    </lineage>
</organism>
<evidence type="ECO:0000256" key="5">
    <source>
        <dbReference type="ARBA" id="ARBA00023163"/>
    </source>
</evidence>
<dbReference type="RefSeq" id="WP_243919419.1">
    <property type="nucleotide sequence ID" value="NZ_JALHLG010000007.1"/>
</dbReference>
<dbReference type="InterPro" id="IPR013249">
    <property type="entry name" value="RNA_pol_sigma70_r4_t2"/>
</dbReference>
<feature type="domain" description="RNA polymerase sigma factor 70 region 4 type 2" evidence="8">
    <location>
        <begin position="109"/>
        <end position="158"/>
    </location>
</feature>
<gene>
    <name evidence="9" type="ORF">MTR66_07765</name>
</gene>
<dbReference type="PANTHER" id="PTHR43133:SF8">
    <property type="entry name" value="RNA POLYMERASE SIGMA FACTOR HI_1459-RELATED"/>
    <property type="match status" value="1"/>
</dbReference>
<feature type="compositionally biased region" description="Basic and acidic residues" evidence="6">
    <location>
        <begin position="184"/>
        <end position="202"/>
    </location>
</feature>
<dbReference type="Pfam" id="PF04542">
    <property type="entry name" value="Sigma70_r2"/>
    <property type="match status" value="1"/>
</dbReference>
<dbReference type="NCBIfam" id="TIGR02937">
    <property type="entry name" value="sigma70-ECF"/>
    <property type="match status" value="1"/>
</dbReference>
<dbReference type="EMBL" id="JALHLG010000007">
    <property type="protein sequence ID" value="MCJ2186705.1"/>
    <property type="molecule type" value="Genomic_DNA"/>
</dbReference>
<name>A0ABT0BP23_9SPHN</name>
<accession>A0ABT0BP23</accession>
<sequence>MDEIRAKLDWFEAVILPHQAALRARLGRILRSSQDLDDTVSEVLARAWSTADWERVDHGRAYLFHIARNLIIDEARRDKIVSFEQIADLELLQSHTTLEAQLHARSELRWLQDFLPQLPRQCRRVFHMRRVQEKSMRAIAEELSLSVSTVEKHLAKAVLLIMRARWEREESVLEPRTAGTADARATDVKTTDTSGHRSESCESRCSPS</sequence>
<evidence type="ECO:0000259" key="7">
    <source>
        <dbReference type="Pfam" id="PF04542"/>
    </source>
</evidence>